<dbReference type="PRINTS" id="PR00081">
    <property type="entry name" value="GDHRDH"/>
</dbReference>
<evidence type="ECO:0000313" key="3">
    <source>
        <dbReference type="Proteomes" id="UP000294927"/>
    </source>
</evidence>
<dbReference type="NCBIfam" id="NF004846">
    <property type="entry name" value="PRK06197.1"/>
    <property type="match status" value="1"/>
</dbReference>
<dbReference type="SUPFAM" id="SSF51735">
    <property type="entry name" value="NAD(P)-binding Rossmann-fold domains"/>
    <property type="match status" value="1"/>
</dbReference>
<organism evidence="2 3">
    <name type="scientific">Actinophytocola oryzae</name>
    <dbReference type="NCBI Taxonomy" id="502181"/>
    <lineage>
        <taxon>Bacteria</taxon>
        <taxon>Bacillati</taxon>
        <taxon>Actinomycetota</taxon>
        <taxon>Actinomycetes</taxon>
        <taxon>Pseudonocardiales</taxon>
        <taxon>Pseudonocardiaceae</taxon>
    </lineage>
</organism>
<dbReference type="AlphaFoldDB" id="A0A4R7VMN6"/>
<reference evidence="2 3" key="1">
    <citation type="submission" date="2019-03" db="EMBL/GenBank/DDBJ databases">
        <title>Genomic Encyclopedia of Archaeal and Bacterial Type Strains, Phase II (KMG-II): from individual species to whole genera.</title>
        <authorList>
            <person name="Goeker M."/>
        </authorList>
    </citation>
    <scope>NUCLEOTIDE SEQUENCE [LARGE SCALE GENOMIC DNA]</scope>
    <source>
        <strain evidence="2 3">DSM 45499</strain>
    </source>
</reference>
<accession>A0A4R7VMN6</accession>
<dbReference type="Gene3D" id="3.40.50.720">
    <property type="entry name" value="NAD(P)-binding Rossmann-like Domain"/>
    <property type="match status" value="1"/>
</dbReference>
<dbReference type="EMBL" id="SOCP01000006">
    <property type="protein sequence ID" value="TDV50880.1"/>
    <property type="molecule type" value="Genomic_DNA"/>
</dbReference>
<dbReference type="PANTHER" id="PTHR43157:SF31">
    <property type="entry name" value="PHOSPHATIDYLINOSITOL-GLYCAN BIOSYNTHESIS CLASS F PROTEIN"/>
    <property type="match status" value="1"/>
</dbReference>
<proteinExistence type="predicted"/>
<dbReference type="GO" id="GO:0016491">
    <property type="term" value="F:oxidoreductase activity"/>
    <property type="evidence" value="ECO:0007669"/>
    <property type="project" value="UniProtKB-KW"/>
</dbReference>
<dbReference type="Proteomes" id="UP000294927">
    <property type="component" value="Unassembled WGS sequence"/>
</dbReference>
<gene>
    <name evidence="2" type="ORF">CLV71_106225</name>
</gene>
<protein>
    <submittedName>
        <fullName evidence="2">NAD(P)-dependent dehydrogenase (Short-subunit alcohol dehydrogenase family)</fullName>
    </submittedName>
</protein>
<comment type="caution">
    <text evidence="2">The sequence shown here is derived from an EMBL/GenBank/DDBJ whole genome shotgun (WGS) entry which is preliminary data.</text>
</comment>
<sequence>MNDRIHIHIGIDTGPNGPSDAYFRPGWGTLCAMSKASDVDRSSAADWVTGHVPSQVGRVFVVTGANSGLGLETARVLGSRGATVVMTARDMAKGEAAVESLREEQPDGRFDLRHLDLADLESVREFASGVDRVDVLVNNAGVMMPPHTLTEQGYELQFGVNHLAHFALTILLFNTLLRSEDGRVVTVSSGLHHRGRIHLEDLHGNQKYNRMGYYAQSKLANVVFGLELHRRLRTGGFGLRSVLAHPGYTATNLQRSGPTGVGRLFMKMGNMMAQDVSMGALPQIYAAAGADVESGQFYGPDGRNENKGYPTLVEPKVEARDRELARRLWDVSEELTGVHIDLAP</sequence>
<dbReference type="Pfam" id="PF00106">
    <property type="entry name" value="adh_short"/>
    <property type="match status" value="1"/>
</dbReference>
<evidence type="ECO:0000313" key="2">
    <source>
        <dbReference type="EMBL" id="TDV50880.1"/>
    </source>
</evidence>
<evidence type="ECO:0000256" key="1">
    <source>
        <dbReference type="ARBA" id="ARBA00023002"/>
    </source>
</evidence>
<dbReference type="PANTHER" id="PTHR43157">
    <property type="entry name" value="PHOSPHATIDYLINOSITOL-GLYCAN BIOSYNTHESIS CLASS F PROTEIN-RELATED"/>
    <property type="match status" value="1"/>
</dbReference>
<name>A0A4R7VMN6_9PSEU</name>
<dbReference type="InterPro" id="IPR002347">
    <property type="entry name" value="SDR_fam"/>
</dbReference>
<dbReference type="CDD" id="cd05327">
    <property type="entry name" value="retinol-DH_like_SDR_c_like"/>
    <property type="match status" value="1"/>
</dbReference>
<keyword evidence="1" id="KW-0560">Oxidoreductase</keyword>
<keyword evidence="3" id="KW-1185">Reference proteome</keyword>
<dbReference type="InterPro" id="IPR036291">
    <property type="entry name" value="NAD(P)-bd_dom_sf"/>
</dbReference>